<organism evidence="15 16">
    <name type="scientific">Ooceraea biroi</name>
    <name type="common">Clonal raider ant</name>
    <name type="synonym">Cerapachys biroi</name>
    <dbReference type="NCBI Taxonomy" id="2015173"/>
    <lineage>
        <taxon>Eukaryota</taxon>
        <taxon>Metazoa</taxon>
        <taxon>Ecdysozoa</taxon>
        <taxon>Arthropoda</taxon>
        <taxon>Hexapoda</taxon>
        <taxon>Insecta</taxon>
        <taxon>Pterygota</taxon>
        <taxon>Neoptera</taxon>
        <taxon>Endopterygota</taxon>
        <taxon>Hymenoptera</taxon>
        <taxon>Apocrita</taxon>
        <taxon>Aculeata</taxon>
        <taxon>Formicoidea</taxon>
        <taxon>Formicidae</taxon>
        <taxon>Dorylinae</taxon>
        <taxon>Ooceraea</taxon>
    </lineage>
</organism>
<dbReference type="InterPro" id="IPR000387">
    <property type="entry name" value="Tyr_Pase_dom"/>
</dbReference>
<dbReference type="GO" id="GO:0004726">
    <property type="term" value="F:non-membrane spanning protein tyrosine phosphatase activity"/>
    <property type="evidence" value="ECO:0007669"/>
    <property type="project" value="TreeGrafter"/>
</dbReference>
<dbReference type="InterPro" id="IPR016130">
    <property type="entry name" value="Tyr_Pase_AS"/>
</dbReference>
<dbReference type="InterPro" id="IPR036590">
    <property type="entry name" value="SRAP-like"/>
</dbReference>
<dbReference type="PROSITE" id="PS50056">
    <property type="entry name" value="TYR_PHOSPHATASE_2"/>
    <property type="match status" value="1"/>
</dbReference>
<evidence type="ECO:0000313" key="16">
    <source>
        <dbReference type="Proteomes" id="UP000279307"/>
    </source>
</evidence>
<comment type="subcellular location">
    <subcellularLocation>
        <location evidence="1">Endomembrane system</location>
    </subcellularLocation>
</comment>
<evidence type="ECO:0000256" key="8">
    <source>
        <dbReference type="ARBA" id="ARBA00023136"/>
    </source>
</evidence>
<keyword evidence="8" id="KW-0472">Membrane</keyword>
<dbReference type="PANTHER" id="PTHR46047">
    <property type="entry name" value="TYROSINE-PROTEIN PHOSPHATASE NON-RECEPTOR TYPE 61F"/>
    <property type="match status" value="1"/>
</dbReference>
<sequence length="864" mass="97471">MNEVGGIDRHSSASEIESNMCGRVCCALEPDTLCCVCEYKDANNKLCKPTWTDTELKYNPSCNMGPQDILPCIVSGSHFEEEDGRVLCAMIWGLIPPWHQGNYKKRSDKLSTHNGRLESIQTSKLYLQSLQRRQRCIVVCEGYYEWKAAASNKSSKQPYYIYAAQDEGVKADDPTTWSNELSEIDGWKGFKVLKLAGIFGTYKTEKGKVIHSCTIITKASNESLSWLHHRMPVYLNNEEECQVWLNKDLPTDAAVKMLNNLALQEGTLKWHPISTTVNNVHHKTTDCRKEIQPKNSANRRLDLLDDKMRIRIFVHRTHRVSYPGRINMRSQSGPGPTAHIRNECGGYEYTCNESKKPQNKNLNRYRDVAPYDHTRIILKRGVCDYIHANLIQVDRANRQYILTQGPLPNTVGHFWLMVWEQNTRAVLMLNKIIEKNQVKCHQYWPLDDSHEPTMTFEDVGIRVEYVSKTESSDYTTRTLRITDLESNDSREILHYHYTTWPDFGVPQCPTAFLRFLADVRQSGALDQNVGPPVVHCSAGIGRSGTFCLVDTCLVLIEENGLNAVNVREVLLEMRRSRMGLIQTPEQLRFSYAAIIDGAKQLPLDSANISDDGATTHYDEMNNTSKPLGEKDDEPPPLPPPRGDSLTRSMMPDLSPDTSLGNDEFGDPPDKPLPQEPPTNHADSLASSPSANSIVNNVCDQTADDAATPDEVATDDIENSHQINSSSSNSDVGFLTTLDTCKYKIMAAKFIIFALLFITCSYASPLRMATMYGSPLIVVPILVQELEEPLIQIDDEPMYDLHDNSEVADETTTSFGVVKRSAEETADDDLETAAGTNVMRPLFVYRQQVAYRQRVRDAIRRGRRI</sequence>
<protein>
    <recommendedName>
        <fullName evidence="4">Abasic site processing protein HMCES</fullName>
        <ecNumber evidence="3">3.1.3.48</ecNumber>
    </recommendedName>
    <alternativeName>
        <fullName evidence="9">Embryonic stem cell-specific 5-hydroxymethylcytosine-binding protein</fullName>
    </alternativeName>
    <alternativeName>
        <fullName evidence="10">Peptidase HMCES</fullName>
    </alternativeName>
    <alternativeName>
        <fullName evidence="11">SRAP domain-containing protein 1</fullName>
    </alternativeName>
</protein>
<dbReference type="Proteomes" id="UP000279307">
    <property type="component" value="Chromosome 9"/>
</dbReference>
<dbReference type="Gene3D" id="3.90.1680.10">
    <property type="entry name" value="SOS response associated peptidase-like"/>
    <property type="match status" value="1"/>
</dbReference>
<evidence type="ECO:0000256" key="4">
    <source>
        <dbReference type="ARBA" id="ARBA00015888"/>
    </source>
</evidence>
<dbReference type="PROSITE" id="PS00383">
    <property type="entry name" value="TYR_PHOSPHATASE_1"/>
    <property type="match status" value="1"/>
</dbReference>
<feature type="domain" description="Tyrosine specific protein phosphatases" evidence="14">
    <location>
        <begin position="510"/>
        <end position="588"/>
    </location>
</feature>
<evidence type="ECO:0000256" key="1">
    <source>
        <dbReference type="ARBA" id="ARBA00004308"/>
    </source>
</evidence>
<proteinExistence type="inferred from homology"/>
<feature type="domain" description="Tyrosine-protein phosphatase" evidence="13">
    <location>
        <begin position="350"/>
        <end position="597"/>
    </location>
</feature>
<accession>A0A3L8DFQ2</accession>
<evidence type="ECO:0000259" key="13">
    <source>
        <dbReference type="PROSITE" id="PS50055"/>
    </source>
</evidence>
<dbReference type="SMART" id="SM00194">
    <property type="entry name" value="PTPc"/>
    <property type="match status" value="1"/>
</dbReference>
<evidence type="ECO:0000256" key="10">
    <source>
        <dbReference type="ARBA" id="ARBA00030898"/>
    </source>
</evidence>
<dbReference type="OrthoDB" id="2111841at2759"/>
<dbReference type="SMART" id="SM00404">
    <property type="entry name" value="PTPc_motif"/>
    <property type="match status" value="1"/>
</dbReference>
<dbReference type="AlphaFoldDB" id="A0A3L8DFQ2"/>
<dbReference type="Pfam" id="PF02586">
    <property type="entry name" value="SRAP"/>
    <property type="match status" value="1"/>
</dbReference>
<dbReference type="InterPro" id="IPR000242">
    <property type="entry name" value="PTP_cat"/>
</dbReference>
<evidence type="ECO:0000259" key="14">
    <source>
        <dbReference type="PROSITE" id="PS50056"/>
    </source>
</evidence>
<dbReference type="PROSITE" id="PS50055">
    <property type="entry name" value="TYR_PHOSPHATASE_PTP"/>
    <property type="match status" value="1"/>
</dbReference>
<dbReference type="GO" id="GO:0048666">
    <property type="term" value="P:neuron development"/>
    <property type="evidence" value="ECO:0007669"/>
    <property type="project" value="UniProtKB-ARBA"/>
</dbReference>
<dbReference type="CDD" id="cd14545">
    <property type="entry name" value="PTPc-N1_2"/>
    <property type="match status" value="1"/>
</dbReference>
<dbReference type="GO" id="GO:0046426">
    <property type="term" value="P:negative regulation of receptor signaling pathway via JAK-STAT"/>
    <property type="evidence" value="ECO:0007669"/>
    <property type="project" value="TreeGrafter"/>
</dbReference>
<dbReference type="GO" id="GO:0019901">
    <property type="term" value="F:protein kinase binding"/>
    <property type="evidence" value="ECO:0007669"/>
    <property type="project" value="TreeGrafter"/>
</dbReference>
<evidence type="ECO:0000256" key="12">
    <source>
        <dbReference type="SAM" id="MobiDB-lite"/>
    </source>
</evidence>
<dbReference type="GO" id="GO:0012505">
    <property type="term" value="C:endomembrane system"/>
    <property type="evidence" value="ECO:0007669"/>
    <property type="project" value="UniProtKB-SubCell"/>
</dbReference>
<feature type="compositionally biased region" description="Polar residues" evidence="12">
    <location>
        <begin position="680"/>
        <end position="691"/>
    </location>
</feature>
<evidence type="ECO:0000313" key="15">
    <source>
        <dbReference type="EMBL" id="RLU19136.1"/>
    </source>
</evidence>
<keyword evidence="6" id="KW-0378">Hydrolase</keyword>
<dbReference type="EMBL" id="QOIP01000009">
    <property type="protein sequence ID" value="RLU19136.1"/>
    <property type="molecule type" value="Genomic_DNA"/>
</dbReference>
<dbReference type="PRINTS" id="PR00700">
    <property type="entry name" value="PRTYPHPHTASE"/>
</dbReference>
<dbReference type="InterPro" id="IPR051985">
    <property type="entry name" value="NR_tyrosine_phosphatase"/>
</dbReference>
<gene>
    <name evidence="15" type="ORF">DMN91_009494</name>
</gene>
<dbReference type="GO" id="GO:0106300">
    <property type="term" value="P:protein-DNA covalent cross-linking repair"/>
    <property type="evidence" value="ECO:0007669"/>
    <property type="project" value="InterPro"/>
</dbReference>
<dbReference type="InterPro" id="IPR003738">
    <property type="entry name" value="SRAP"/>
</dbReference>
<dbReference type="GO" id="GO:0005634">
    <property type="term" value="C:nucleus"/>
    <property type="evidence" value="ECO:0007669"/>
    <property type="project" value="TreeGrafter"/>
</dbReference>
<evidence type="ECO:0000256" key="11">
    <source>
        <dbReference type="ARBA" id="ARBA00031130"/>
    </source>
</evidence>
<dbReference type="Pfam" id="PF00102">
    <property type="entry name" value="Y_phosphatase"/>
    <property type="match status" value="1"/>
</dbReference>
<dbReference type="GO" id="GO:0003697">
    <property type="term" value="F:single-stranded DNA binding"/>
    <property type="evidence" value="ECO:0007669"/>
    <property type="project" value="InterPro"/>
</dbReference>
<evidence type="ECO:0000256" key="5">
    <source>
        <dbReference type="ARBA" id="ARBA00022553"/>
    </source>
</evidence>
<reference evidence="15 16" key="1">
    <citation type="journal article" date="2018" name="Genome Res.">
        <title>The genomic architecture and molecular evolution of ant odorant receptors.</title>
        <authorList>
            <person name="McKenzie S.K."/>
            <person name="Kronauer D.J.C."/>
        </authorList>
    </citation>
    <scope>NUCLEOTIDE SEQUENCE [LARGE SCALE GENOMIC DNA]</scope>
    <source>
        <strain evidence="15">Clonal line C1</strain>
    </source>
</reference>
<dbReference type="SUPFAM" id="SSF52799">
    <property type="entry name" value="(Phosphotyrosine protein) phosphatases II"/>
    <property type="match status" value="1"/>
</dbReference>
<dbReference type="InterPro" id="IPR029021">
    <property type="entry name" value="Prot-tyrosine_phosphatase-like"/>
</dbReference>
<dbReference type="GO" id="GO:0070373">
    <property type="term" value="P:negative regulation of ERK1 and ERK2 cascade"/>
    <property type="evidence" value="ECO:0007669"/>
    <property type="project" value="TreeGrafter"/>
</dbReference>
<evidence type="ECO:0000256" key="3">
    <source>
        <dbReference type="ARBA" id="ARBA00013064"/>
    </source>
</evidence>
<evidence type="ECO:0000256" key="2">
    <source>
        <dbReference type="ARBA" id="ARBA00009701"/>
    </source>
</evidence>
<evidence type="ECO:0000256" key="6">
    <source>
        <dbReference type="ARBA" id="ARBA00022801"/>
    </source>
</evidence>
<dbReference type="PANTHER" id="PTHR46047:SF3">
    <property type="entry name" value="TYROSINE-PROTEIN PHOSPHATASE NON-RECEPTOR TYPE 61F"/>
    <property type="match status" value="1"/>
</dbReference>
<comment type="caution">
    <text evidence="15">The sequence shown here is derived from an EMBL/GenBank/DDBJ whole genome shotgun (WGS) entry which is preliminary data.</text>
</comment>
<feature type="region of interest" description="Disordered" evidence="12">
    <location>
        <begin position="603"/>
        <end position="691"/>
    </location>
</feature>
<comment type="similarity">
    <text evidence="2">Belongs to the protein-tyrosine phosphatase family. Non-receptor class 1 subfamily.</text>
</comment>
<name>A0A3L8DFQ2_OOCBI</name>
<dbReference type="GO" id="GO:0009653">
    <property type="term" value="P:anatomical structure morphogenesis"/>
    <property type="evidence" value="ECO:0007669"/>
    <property type="project" value="UniProtKB-ARBA"/>
</dbReference>
<evidence type="ECO:0000256" key="7">
    <source>
        <dbReference type="ARBA" id="ARBA00022912"/>
    </source>
</evidence>
<dbReference type="Gene3D" id="3.90.190.10">
    <property type="entry name" value="Protein tyrosine phosphatase superfamily"/>
    <property type="match status" value="1"/>
</dbReference>
<dbReference type="SUPFAM" id="SSF143081">
    <property type="entry name" value="BB1717-like"/>
    <property type="match status" value="1"/>
</dbReference>
<dbReference type="EC" id="3.1.3.48" evidence="3"/>
<dbReference type="GO" id="GO:0005737">
    <property type="term" value="C:cytoplasm"/>
    <property type="evidence" value="ECO:0007669"/>
    <property type="project" value="TreeGrafter"/>
</dbReference>
<dbReference type="InterPro" id="IPR003595">
    <property type="entry name" value="Tyr_Pase_cat"/>
</dbReference>
<evidence type="ECO:0000256" key="9">
    <source>
        <dbReference type="ARBA" id="ARBA00030390"/>
    </source>
</evidence>
<keyword evidence="7" id="KW-0904">Protein phosphatase</keyword>
<keyword evidence="5" id="KW-0597">Phosphoprotein</keyword>